<sequence length="286" mass="31442">MEPEVLAAIISTPLASWAGYAAGRAQAAAGRAQAQSPLEAMRIQAQKEACLSLIESSHAMPEAVYPALIHLLRNGISETPPDFLKNERAAIRSAVSRLELEGPTELIPLAHRILDEAAGIDETCMMQIPALEAIYHLAGGLVRKSRFFSFSTQWAESCSLEALTLDEIRYTVVYSEDAATILEALRPLVSGGYLSQFDAHEISTCDWDFLVGVDGGIHCYLDDALEEFTKAAHSYVVESSRLQFSDQRRTRYRLAFWRRQAHGGRDGGVPGSDWRTSTGPESSARR</sequence>
<dbReference type="AlphaFoldDB" id="A0A1G8WH50"/>
<reference evidence="2 3" key="1">
    <citation type="submission" date="2016-10" db="EMBL/GenBank/DDBJ databases">
        <authorList>
            <person name="de Groot N.N."/>
        </authorList>
    </citation>
    <scope>NUCLEOTIDE SEQUENCE [LARGE SCALE GENOMIC DNA]</scope>
    <source>
        <strain evidence="2 3">CGMCC 4.5727</strain>
    </source>
</reference>
<evidence type="ECO:0000313" key="2">
    <source>
        <dbReference type="EMBL" id="SDJ77664.1"/>
    </source>
</evidence>
<feature type="region of interest" description="Disordered" evidence="1">
    <location>
        <begin position="263"/>
        <end position="286"/>
    </location>
</feature>
<protein>
    <submittedName>
        <fullName evidence="2">Uncharacterized protein</fullName>
    </submittedName>
</protein>
<feature type="compositionally biased region" description="Polar residues" evidence="1">
    <location>
        <begin position="274"/>
        <end position="286"/>
    </location>
</feature>
<dbReference type="Proteomes" id="UP000199155">
    <property type="component" value="Unassembled WGS sequence"/>
</dbReference>
<gene>
    <name evidence="2" type="ORF">SAMN05421806_102475</name>
</gene>
<keyword evidence="3" id="KW-1185">Reference proteome</keyword>
<organism evidence="2 3">
    <name type="scientific">Streptomyces indicus</name>
    <dbReference type="NCBI Taxonomy" id="417292"/>
    <lineage>
        <taxon>Bacteria</taxon>
        <taxon>Bacillati</taxon>
        <taxon>Actinomycetota</taxon>
        <taxon>Actinomycetes</taxon>
        <taxon>Kitasatosporales</taxon>
        <taxon>Streptomycetaceae</taxon>
        <taxon>Streptomyces</taxon>
    </lineage>
</organism>
<dbReference type="EMBL" id="FNFF01000002">
    <property type="protein sequence ID" value="SDJ77664.1"/>
    <property type="molecule type" value="Genomic_DNA"/>
</dbReference>
<accession>A0A1G8WH50</accession>
<evidence type="ECO:0000313" key="3">
    <source>
        <dbReference type="Proteomes" id="UP000199155"/>
    </source>
</evidence>
<evidence type="ECO:0000256" key="1">
    <source>
        <dbReference type="SAM" id="MobiDB-lite"/>
    </source>
</evidence>
<proteinExistence type="predicted"/>
<name>A0A1G8WH50_9ACTN</name>